<feature type="domain" description="CDC20/Fizzy WD40" evidence="9">
    <location>
        <begin position="1"/>
        <end position="149"/>
    </location>
</feature>
<feature type="non-terminal residue" evidence="10">
    <location>
        <position position="1"/>
    </location>
</feature>
<dbReference type="Gene3D" id="2.130.10.10">
    <property type="entry name" value="YVTN repeat-like/Quinoprotein amine dehydrogenase"/>
    <property type="match status" value="1"/>
</dbReference>
<dbReference type="PANTHER" id="PTHR19918:SF8">
    <property type="entry name" value="FI02843P"/>
    <property type="match status" value="1"/>
</dbReference>
<feature type="region of interest" description="Disordered" evidence="8">
    <location>
        <begin position="157"/>
        <end position="178"/>
    </location>
</feature>
<sequence length="178" mass="19758">WSPSGKHFASGSNDNSVKIWRREGGKSIHTLKEHSAAVKALAWAPFQHDLLATGGGTTDRSICIWNTTSGRCIERVDTESQVSALIWSPYGRELLSAHGFQHNQLTLWSYPRLTRIGDFTGHTNRVLHARLGPDNVTVVSAGDDTLRFWRVFSSQPEKETPSESDHVDDVIGRGLPLK</sequence>
<keyword evidence="5" id="KW-0498">Mitosis</keyword>
<reference evidence="10" key="1">
    <citation type="submission" date="2022-03" db="EMBL/GenBank/DDBJ databases">
        <title>Draft genome sequence of Aduncisulcus paluster, a free-living microaerophilic Fornicata.</title>
        <authorList>
            <person name="Yuyama I."/>
            <person name="Kume K."/>
            <person name="Tamura T."/>
            <person name="Inagaki Y."/>
            <person name="Hashimoto T."/>
        </authorList>
    </citation>
    <scope>NUCLEOTIDE SEQUENCE</scope>
    <source>
        <strain evidence="10">NY0171</strain>
    </source>
</reference>
<dbReference type="EMBL" id="BQXS01011325">
    <property type="protein sequence ID" value="GKT36881.1"/>
    <property type="molecule type" value="Genomic_DNA"/>
</dbReference>
<dbReference type="Proteomes" id="UP001057375">
    <property type="component" value="Unassembled WGS sequence"/>
</dbReference>
<keyword evidence="6" id="KW-0131">Cell cycle</keyword>
<dbReference type="InterPro" id="IPR015943">
    <property type="entry name" value="WD40/YVTN_repeat-like_dom_sf"/>
</dbReference>
<dbReference type="InterPro" id="IPR001680">
    <property type="entry name" value="WD40_rpt"/>
</dbReference>
<evidence type="ECO:0000256" key="8">
    <source>
        <dbReference type="SAM" id="MobiDB-lite"/>
    </source>
</evidence>
<dbReference type="PROSITE" id="PS50082">
    <property type="entry name" value="WD_REPEATS_2"/>
    <property type="match status" value="2"/>
</dbReference>
<evidence type="ECO:0000256" key="6">
    <source>
        <dbReference type="ARBA" id="ARBA00023306"/>
    </source>
</evidence>
<keyword evidence="11" id="KW-1185">Reference proteome</keyword>
<proteinExistence type="inferred from homology"/>
<comment type="similarity">
    <text evidence="1">Belongs to the WD repeat CDC20/Fizzy family.</text>
</comment>
<keyword evidence="3" id="KW-0132">Cell division</keyword>
<evidence type="ECO:0000256" key="7">
    <source>
        <dbReference type="PROSITE-ProRule" id="PRU00221"/>
    </source>
</evidence>
<keyword evidence="2 7" id="KW-0853">WD repeat</keyword>
<feature type="repeat" description="WD" evidence="7">
    <location>
        <begin position="1"/>
        <end position="30"/>
    </location>
</feature>
<organism evidence="10 11">
    <name type="scientific">Aduncisulcus paluster</name>
    <dbReference type="NCBI Taxonomy" id="2918883"/>
    <lineage>
        <taxon>Eukaryota</taxon>
        <taxon>Metamonada</taxon>
        <taxon>Carpediemonas-like organisms</taxon>
        <taxon>Aduncisulcus</taxon>
    </lineage>
</organism>
<dbReference type="InterPro" id="IPR056150">
    <property type="entry name" value="WD40_CDC20-Fz"/>
</dbReference>
<evidence type="ECO:0000256" key="5">
    <source>
        <dbReference type="ARBA" id="ARBA00022776"/>
    </source>
</evidence>
<feature type="compositionally biased region" description="Basic and acidic residues" evidence="8">
    <location>
        <begin position="157"/>
        <end position="171"/>
    </location>
</feature>
<dbReference type="SMART" id="SM00320">
    <property type="entry name" value="WD40"/>
    <property type="match status" value="3"/>
</dbReference>
<accession>A0ABQ5KWT2</accession>
<dbReference type="InterPro" id="IPR033010">
    <property type="entry name" value="Cdc20/Fizzy"/>
</dbReference>
<dbReference type="SUPFAM" id="SSF50978">
    <property type="entry name" value="WD40 repeat-like"/>
    <property type="match status" value="1"/>
</dbReference>
<evidence type="ECO:0000313" key="10">
    <source>
        <dbReference type="EMBL" id="GKT36881.1"/>
    </source>
</evidence>
<feature type="repeat" description="WD" evidence="7">
    <location>
        <begin position="119"/>
        <end position="159"/>
    </location>
</feature>
<evidence type="ECO:0000256" key="1">
    <source>
        <dbReference type="ARBA" id="ARBA00006445"/>
    </source>
</evidence>
<dbReference type="PANTHER" id="PTHR19918">
    <property type="entry name" value="CELL DIVISION CYCLE 20 CDC20 FIZZY -RELATED"/>
    <property type="match status" value="1"/>
</dbReference>
<dbReference type="Pfam" id="PF24807">
    <property type="entry name" value="WD40_CDC20-Fz"/>
    <property type="match status" value="1"/>
</dbReference>
<evidence type="ECO:0000256" key="3">
    <source>
        <dbReference type="ARBA" id="ARBA00022618"/>
    </source>
</evidence>
<comment type="caution">
    <text evidence="10">The sequence shown here is derived from an EMBL/GenBank/DDBJ whole genome shotgun (WGS) entry which is preliminary data.</text>
</comment>
<dbReference type="PROSITE" id="PS50294">
    <property type="entry name" value="WD_REPEATS_REGION"/>
    <property type="match status" value="1"/>
</dbReference>
<dbReference type="InterPro" id="IPR036322">
    <property type="entry name" value="WD40_repeat_dom_sf"/>
</dbReference>
<name>A0ABQ5KWT2_9EUKA</name>
<evidence type="ECO:0000259" key="9">
    <source>
        <dbReference type="Pfam" id="PF24807"/>
    </source>
</evidence>
<gene>
    <name evidence="10" type="ORF">ADUPG1_009770</name>
</gene>
<evidence type="ECO:0000256" key="4">
    <source>
        <dbReference type="ARBA" id="ARBA00022737"/>
    </source>
</evidence>
<keyword evidence="4" id="KW-0677">Repeat</keyword>
<protein>
    <submittedName>
        <fullName evidence="10">The WD repeat Cdc20/Fizzy family like protein</fullName>
    </submittedName>
</protein>
<evidence type="ECO:0000313" key="11">
    <source>
        <dbReference type="Proteomes" id="UP001057375"/>
    </source>
</evidence>
<evidence type="ECO:0000256" key="2">
    <source>
        <dbReference type="ARBA" id="ARBA00022574"/>
    </source>
</evidence>